<feature type="transmembrane region" description="Helical" evidence="6">
    <location>
        <begin position="17"/>
        <end position="34"/>
    </location>
</feature>
<feature type="transmembrane region" description="Helical" evidence="6">
    <location>
        <begin position="63"/>
        <end position="83"/>
    </location>
</feature>
<keyword evidence="5 6" id="KW-0472">Membrane</keyword>
<feature type="domain" description="ABC3 transporter permease C-terminal" evidence="7">
    <location>
        <begin position="67"/>
        <end position="183"/>
    </location>
</feature>
<accession>A0A1T4VCD4</accession>
<keyword evidence="6" id="KW-0813">Transport</keyword>
<dbReference type="GO" id="GO:0055085">
    <property type="term" value="P:transmembrane transport"/>
    <property type="evidence" value="ECO:0007669"/>
    <property type="project" value="UniProtKB-UniRule"/>
</dbReference>
<dbReference type="PANTHER" id="PTHR46795">
    <property type="entry name" value="ABC TRANSPORTER PERMEASE-RELATED-RELATED"/>
    <property type="match status" value="1"/>
</dbReference>
<dbReference type="PIRSF" id="PIRSF018968">
    <property type="entry name" value="ABC_permease_BceB"/>
    <property type="match status" value="1"/>
</dbReference>
<feature type="transmembrane region" description="Helical" evidence="6">
    <location>
        <begin position="286"/>
        <end position="309"/>
    </location>
</feature>
<comment type="subcellular location">
    <subcellularLocation>
        <location evidence="1 6">Cell membrane</location>
        <topology evidence="1 6">Multi-pass membrane protein</topology>
    </subcellularLocation>
</comment>
<evidence type="ECO:0000256" key="2">
    <source>
        <dbReference type="ARBA" id="ARBA00022475"/>
    </source>
</evidence>
<gene>
    <name evidence="8" type="ORF">SAMN02745111_00660</name>
</gene>
<feature type="transmembrane region" description="Helical" evidence="6">
    <location>
        <begin position="233"/>
        <end position="259"/>
    </location>
</feature>
<dbReference type="AlphaFoldDB" id="A0A1T4VCD4"/>
<dbReference type="Pfam" id="PF02687">
    <property type="entry name" value="FtsX"/>
    <property type="match status" value="1"/>
</dbReference>
<protein>
    <submittedName>
        <fullName evidence="8">Putative ABC transport system permease protein</fullName>
    </submittedName>
</protein>
<dbReference type="OrthoDB" id="9781780at2"/>
<feature type="transmembrane region" description="Helical" evidence="6">
    <location>
        <begin position="162"/>
        <end position="183"/>
    </location>
</feature>
<evidence type="ECO:0000256" key="4">
    <source>
        <dbReference type="ARBA" id="ARBA00022989"/>
    </source>
</evidence>
<feature type="transmembrane region" description="Helical" evidence="6">
    <location>
        <begin position="562"/>
        <end position="590"/>
    </location>
</feature>
<dbReference type="PANTHER" id="PTHR46795:SF3">
    <property type="entry name" value="ABC TRANSPORTER PERMEASE"/>
    <property type="match status" value="1"/>
</dbReference>
<keyword evidence="2 6" id="KW-1003">Cell membrane</keyword>
<feature type="transmembrane region" description="Helical" evidence="6">
    <location>
        <begin position="624"/>
        <end position="647"/>
    </location>
</feature>
<keyword evidence="3 6" id="KW-0812">Transmembrane</keyword>
<dbReference type="InterPro" id="IPR003838">
    <property type="entry name" value="ABC3_permease_C"/>
</dbReference>
<keyword evidence="9" id="KW-1185">Reference proteome</keyword>
<evidence type="ECO:0000313" key="8">
    <source>
        <dbReference type="EMBL" id="SKA62624.1"/>
    </source>
</evidence>
<dbReference type="RefSeq" id="WP_159444269.1">
    <property type="nucleotide sequence ID" value="NZ_FUXZ01000004.1"/>
</dbReference>
<reference evidence="8 9" key="1">
    <citation type="submission" date="2017-02" db="EMBL/GenBank/DDBJ databases">
        <authorList>
            <person name="Peterson S.W."/>
        </authorList>
    </citation>
    <scope>NUCLEOTIDE SEQUENCE [LARGE SCALE GENOMIC DNA]</scope>
    <source>
        <strain evidence="8 9">ATCC 35992</strain>
    </source>
</reference>
<dbReference type="STRING" id="39495.SAMN02745111_00660"/>
<feature type="transmembrane region" description="Helical" evidence="6">
    <location>
        <begin position="659"/>
        <end position="681"/>
    </location>
</feature>
<evidence type="ECO:0000256" key="5">
    <source>
        <dbReference type="ARBA" id="ARBA00023136"/>
    </source>
</evidence>
<evidence type="ECO:0000256" key="3">
    <source>
        <dbReference type="ARBA" id="ARBA00022692"/>
    </source>
</evidence>
<dbReference type="GO" id="GO:0005886">
    <property type="term" value="C:plasma membrane"/>
    <property type="evidence" value="ECO:0007669"/>
    <property type="project" value="UniProtKB-SubCell"/>
</dbReference>
<evidence type="ECO:0000256" key="6">
    <source>
        <dbReference type="PIRNR" id="PIRNR018968"/>
    </source>
</evidence>
<dbReference type="InterPro" id="IPR027022">
    <property type="entry name" value="ABC_permease_BceB-typ"/>
</dbReference>
<proteinExistence type="inferred from homology"/>
<sequence length="694" mass="78544">MLFKLAIKNLRKSVKDYAIYFMTLVVAVALFYMFNSMDSQTAYMKLTTSKKEMLQTLVKIMDYISKFVAVIFGLLIVYANRFLINRRKKEFGLYMILGMKRLELIGEIFFEMVSVGVISLGVGLFGGAFGSQLMSVVIGKLFECDMGKYKFVFSVKACQKTIVLFVIIYAIVFIFSMFSISRYKLINLLHAEKKNERVVMRNPILSVVIFVVALAVLIFSYHKILNVEKLSDVVIAIICGAASTFFLVWSFAGMVLTVAKKIKGYYYKDVNVFVIRQLNNKINTTVVSMTVICLMLFFTIGALSTSFALRDTVIKNADELSKSDVYFDITGRIPKKYKNKSLLDVVDEQGFPKDRFKNSEELSVYCATGVNILDCIDDEEVQQSMTESENGEKGEGAKAEVQADGDAIRLSFENMDAMYLSDYNRLARYYGENEIKLNDDQYAVVADMMYFKDMWDNVLKKADGNPITIAGKTYKSAYKKHIEGMLQMLGMNVNVGFLVVPDNCKLDQQTMKFLVAKYDTSSNDKKVEYSKEFSDKMDKFSKKYKKKTFSISMTRTDIIESYSGVSLIVVFIAIYVGIVFLISSAAVLSLKQLSESSDNRMRFEVLRKIGCEEKMINGALFKQTAVFFFFPLVLAIIHSVVGIKFALQLLAVFSVGKYSMLPTIISTIVVLLVVYGGYFIATYAGSKRMIQSEI</sequence>
<name>A0A1T4VCD4_9FIRM</name>
<dbReference type="InterPro" id="IPR052536">
    <property type="entry name" value="ABC-4_Integral_Memb_Prot"/>
</dbReference>
<dbReference type="Proteomes" id="UP000190814">
    <property type="component" value="Unassembled WGS sequence"/>
</dbReference>
<evidence type="ECO:0000313" key="9">
    <source>
        <dbReference type="Proteomes" id="UP000190814"/>
    </source>
</evidence>
<evidence type="ECO:0000259" key="7">
    <source>
        <dbReference type="Pfam" id="PF02687"/>
    </source>
</evidence>
<feature type="transmembrane region" description="Helical" evidence="6">
    <location>
        <begin position="104"/>
        <end position="125"/>
    </location>
</feature>
<keyword evidence="4 6" id="KW-1133">Transmembrane helix</keyword>
<feature type="transmembrane region" description="Helical" evidence="6">
    <location>
        <begin position="204"/>
        <end position="221"/>
    </location>
</feature>
<evidence type="ECO:0000256" key="1">
    <source>
        <dbReference type="ARBA" id="ARBA00004651"/>
    </source>
</evidence>
<comment type="similarity">
    <text evidence="6">Belongs to the ABC-4 integral membrane protein family.</text>
</comment>
<dbReference type="EMBL" id="FUXZ01000004">
    <property type="protein sequence ID" value="SKA62624.1"/>
    <property type="molecule type" value="Genomic_DNA"/>
</dbReference>
<organism evidence="8 9">
    <name type="scientific">Eubacterium uniforme</name>
    <dbReference type="NCBI Taxonomy" id="39495"/>
    <lineage>
        <taxon>Bacteria</taxon>
        <taxon>Bacillati</taxon>
        <taxon>Bacillota</taxon>
        <taxon>Clostridia</taxon>
        <taxon>Eubacteriales</taxon>
        <taxon>Eubacteriaceae</taxon>
        <taxon>Eubacterium</taxon>
    </lineage>
</organism>